<dbReference type="GO" id="GO:0005576">
    <property type="term" value="C:extracellular region"/>
    <property type="evidence" value="ECO:0007669"/>
    <property type="project" value="UniProtKB-SubCell"/>
</dbReference>
<evidence type="ECO:0000256" key="3">
    <source>
        <dbReference type="ARBA" id="ARBA00012058"/>
    </source>
</evidence>
<evidence type="ECO:0000259" key="16">
    <source>
        <dbReference type="SMART" id="SM01193"/>
    </source>
</evidence>
<feature type="binding site" evidence="13">
    <location>
        <position position="165"/>
    </location>
    <ligand>
        <name>substrate</name>
    </ligand>
</feature>
<feature type="domain" description="Enolase C-terminal TIM barrel" evidence="15">
    <location>
        <begin position="140"/>
        <end position="428"/>
    </location>
</feature>
<dbReference type="FunFam" id="3.20.20.120:FF:000001">
    <property type="entry name" value="Enolase"/>
    <property type="match status" value="1"/>
</dbReference>
<dbReference type="InterPro" id="IPR000941">
    <property type="entry name" value="Enolase"/>
</dbReference>
<dbReference type="SFLD" id="SFLDG00178">
    <property type="entry name" value="enolase"/>
    <property type="match status" value="1"/>
</dbReference>
<proteinExistence type="inferred from homology"/>
<comment type="function">
    <text evidence="11">Catalyzes the reversible conversion of 2-phosphoglycerate (2-PG) into phosphoenolpyruvate (PEP). It is essential for the degradation of carbohydrates via glycolysis.</text>
</comment>
<accession>A0A172T428</accession>
<gene>
    <name evidence="11 17" type="primary">eno</name>
    <name evidence="17" type="ORF">JM64_06855</name>
</gene>
<feature type="active site" description="Proton acceptor" evidence="11 12">
    <location>
        <position position="340"/>
    </location>
</feature>
<dbReference type="InterPro" id="IPR020810">
    <property type="entry name" value="Enolase_C"/>
</dbReference>
<feature type="binding site" evidence="13">
    <location>
        <position position="156"/>
    </location>
    <ligand>
        <name>substrate</name>
    </ligand>
</feature>
<dbReference type="SMART" id="SM01193">
    <property type="entry name" value="Enolase_N"/>
    <property type="match status" value="1"/>
</dbReference>
<evidence type="ECO:0000256" key="4">
    <source>
        <dbReference type="ARBA" id="ARBA00017068"/>
    </source>
</evidence>
<evidence type="ECO:0000256" key="14">
    <source>
        <dbReference type="PIRSR" id="PIRSR001400-3"/>
    </source>
</evidence>
<comment type="subcellular location">
    <subcellularLocation>
        <location evidence="11">Cytoplasm</location>
    </subcellularLocation>
    <subcellularLocation>
        <location evidence="11">Secreted</location>
    </subcellularLocation>
    <subcellularLocation>
        <location evidence="11">Cell surface</location>
    </subcellularLocation>
    <text evidence="11">Fractions of enolase are present in both the cytoplasm and on the cell surface.</text>
</comment>
<feature type="domain" description="Enolase N-terminal" evidence="16">
    <location>
        <begin position="5"/>
        <end position="135"/>
    </location>
</feature>
<dbReference type="Gene3D" id="3.30.390.10">
    <property type="entry name" value="Enolase-like, N-terminal domain"/>
    <property type="match status" value="1"/>
</dbReference>
<keyword evidence="6 11" id="KW-0964">Secreted</keyword>
<feature type="binding site" evidence="11 14">
    <location>
        <position position="315"/>
    </location>
    <ligand>
        <name>Mg(2+)</name>
        <dbReference type="ChEBI" id="CHEBI:18420"/>
    </ligand>
</feature>
<feature type="binding site" evidence="13">
    <location>
        <begin position="367"/>
        <end position="370"/>
    </location>
    <ligand>
        <name>substrate</name>
    </ligand>
</feature>
<protein>
    <recommendedName>
        <fullName evidence="4 11">Enolase</fullName>
        <ecNumber evidence="3 11">4.2.1.11</ecNumber>
    </recommendedName>
    <alternativeName>
        <fullName evidence="11">2-phospho-D-glycerate hydro-lyase</fullName>
    </alternativeName>
    <alternativeName>
        <fullName evidence="11">2-phosphoglycerate dehydratase</fullName>
    </alternativeName>
</protein>
<dbReference type="InterPro" id="IPR036849">
    <property type="entry name" value="Enolase-like_C_sf"/>
</dbReference>
<keyword evidence="8 11" id="KW-0460">Magnesium</keyword>
<comment type="cofactor">
    <cofactor evidence="14">
        <name>Mg(2+)</name>
        <dbReference type="ChEBI" id="CHEBI:18420"/>
    </cofactor>
    <text evidence="14">Mg(2+) is required for catalysis and for stabilizing the dimer.</text>
</comment>
<evidence type="ECO:0000313" key="17">
    <source>
        <dbReference type="EMBL" id="ANE41706.1"/>
    </source>
</evidence>
<keyword evidence="5 11" id="KW-0963">Cytoplasm</keyword>
<dbReference type="SFLD" id="SFLDS00001">
    <property type="entry name" value="Enolase"/>
    <property type="match status" value="1"/>
</dbReference>
<dbReference type="InterPro" id="IPR029017">
    <property type="entry name" value="Enolase-like_N"/>
</dbReference>
<keyword evidence="10 11" id="KW-0456">Lyase</keyword>
<dbReference type="Pfam" id="PF03952">
    <property type="entry name" value="Enolase_N"/>
    <property type="match status" value="1"/>
</dbReference>
<dbReference type="GO" id="GO:0009986">
    <property type="term" value="C:cell surface"/>
    <property type="evidence" value="ECO:0007669"/>
    <property type="project" value="UniProtKB-SubCell"/>
</dbReference>
<evidence type="ECO:0000313" key="18">
    <source>
        <dbReference type="Proteomes" id="UP000077096"/>
    </source>
</evidence>
<dbReference type="NCBIfam" id="TIGR01060">
    <property type="entry name" value="eno"/>
    <property type="match status" value="1"/>
</dbReference>
<comment type="catalytic activity">
    <reaction evidence="11">
        <text>(2R)-2-phosphoglycerate = phosphoenolpyruvate + H2O</text>
        <dbReference type="Rhea" id="RHEA:10164"/>
        <dbReference type="ChEBI" id="CHEBI:15377"/>
        <dbReference type="ChEBI" id="CHEBI:58289"/>
        <dbReference type="ChEBI" id="CHEBI:58702"/>
        <dbReference type="EC" id="4.2.1.11"/>
    </reaction>
</comment>
<evidence type="ECO:0000256" key="9">
    <source>
        <dbReference type="ARBA" id="ARBA00023152"/>
    </source>
</evidence>
<dbReference type="GO" id="GO:0000287">
    <property type="term" value="F:magnesium ion binding"/>
    <property type="evidence" value="ECO:0007669"/>
    <property type="project" value="UniProtKB-UniRule"/>
</dbReference>
<dbReference type="EC" id="4.2.1.11" evidence="3 11"/>
<dbReference type="PRINTS" id="PR00148">
    <property type="entry name" value="ENOLASE"/>
</dbReference>
<comment type="cofactor">
    <cofactor evidence="11">
        <name>Mg(2+)</name>
        <dbReference type="ChEBI" id="CHEBI:18420"/>
    </cofactor>
    <text evidence="11">Binds a second Mg(2+) ion via substrate during catalysis.</text>
</comment>
<dbReference type="SUPFAM" id="SSF54826">
    <property type="entry name" value="Enolase N-terminal domain-like"/>
    <property type="match status" value="1"/>
</dbReference>
<keyword evidence="9 11" id="KW-0324">Glycolysis</keyword>
<dbReference type="UniPathway" id="UPA00109">
    <property type="reaction ID" value="UER00187"/>
</dbReference>
<comment type="pathway">
    <text evidence="1 11">Carbohydrate degradation; glycolysis; pyruvate from D-glyceraldehyde 3-phosphate: step 4/5.</text>
</comment>
<reference evidence="17 18" key="1">
    <citation type="submission" date="2014-08" db="EMBL/GenBank/DDBJ databases">
        <title>Fervidobacterium pennivorans DYC genome.</title>
        <authorList>
            <person name="Wushke S."/>
        </authorList>
    </citation>
    <scope>NUCLEOTIDE SEQUENCE [LARGE SCALE GENOMIC DNA]</scope>
    <source>
        <strain evidence="17 18">DYC</strain>
    </source>
</reference>
<dbReference type="GO" id="GO:0006096">
    <property type="term" value="P:glycolytic process"/>
    <property type="evidence" value="ECO:0007669"/>
    <property type="project" value="UniProtKB-UniRule"/>
</dbReference>
<dbReference type="AlphaFoldDB" id="A0A172T428"/>
<dbReference type="OrthoDB" id="9804716at2"/>
<evidence type="ECO:0000256" key="5">
    <source>
        <dbReference type="ARBA" id="ARBA00022490"/>
    </source>
</evidence>
<evidence type="ECO:0000256" key="1">
    <source>
        <dbReference type="ARBA" id="ARBA00005031"/>
    </source>
</evidence>
<dbReference type="KEGG" id="fng:JM64_06855"/>
<feature type="binding site" evidence="13">
    <location>
        <position position="315"/>
    </location>
    <ligand>
        <name>substrate</name>
    </ligand>
</feature>
<evidence type="ECO:0000256" key="7">
    <source>
        <dbReference type="ARBA" id="ARBA00022723"/>
    </source>
</evidence>
<feature type="active site" description="Proton donor" evidence="11 12">
    <location>
        <position position="206"/>
    </location>
</feature>
<feature type="binding site" evidence="11">
    <location>
        <position position="164"/>
    </location>
    <ligand>
        <name>(2R)-2-phosphoglycerate</name>
        <dbReference type="ChEBI" id="CHEBI:58289"/>
    </ligand>
</feature>
<evidence type="ECO:0000256" key="2">
    <source>
        <dbReference type="ARBA" id="ARBA00009604"/>
    </source>
</evidence>
<dbReference type="HAMAP" id="MF_00318">
    <property type="entry name" value="Enolase"/>
    <property type="match status" value="1"/>
</dbReference>
<evidence type="ECO:0000256" key="12">
    <source>
        <dbReference type="PIRSR" id="PIRSR001400-1"/>
    </source>
</evidence>
<name>A0A172T428_FERPE</name>
<organism evidence="17 18">
    <name type="scientific">Fervidobacterium pennivorans</name>
    <dbReference type="NCBI Taxonomy" id="93466"/>
    <lineage>
        <taxon>Bacteria</taxon>
        <taxon>Thermotogati</taxon>
        <taxon>Thermotogota</taxon>
        <taxon>Thermotogae</taxon>
        <taxon>Thermotogales</taxon>
        <taxon>Fervidobacteriaceae</taxon>
        <taxon>Fervidobacterium</taxon>
    </lineage>
</organism>
<dbReference type="GO" id="GO:0004634">
    <property type="term" value="F:phosphopyruvate hydratase activity"/>
    <property type="evidence" value="ECO:0007669"/>
    <property type="project" value="UniProtKB-UniRule"/>
</dbReference>
<feature type="binding site" evidence="11">
    <location>
        <position position="370"/>
    </location>
    <ligand>
        <name>(2R)-2-phosphoglycerate</name>
        <dbReference type="ChEBI" id="CHEBI:58289"/>
    </ligand>
</feature>
<evidence type="ECO:0000256" key="11">
    <source>
        <dbReference type="HAMAP-Rule" id="MF_00318"/>
    </source>
</evidence>
<dbReference type="Gene3D" id="3.20.20.120">
    <property type="entry name" value="Enolase-like C-terminal domain"/>
    <property type="match status" value="1"/>
</dbReference>
<dbReference type="PANTHER" id="PTHR11902:SF1">
    <property type="entry name" value="ENOLASE"/>
    <property type="match status" value="1"/>
</dbReference>
<feature type="binding site" evidence="13">
    <location>
        <position position="288"/>
    </location>
    <ligand>
        <name>substrate</name>
    </ligand>
</feature>
<comment type="similarity">
    <text evidence="2 11">Belongs to the enolase family.</text>
</comment>
<dbReference type="EMBL" id="CP011393">
    <property type="protein sequence ID" value="ANE41706.1"/>
    <property type="molecule type" value="Genomic_DNA"/>
</dbReference>
<feature type="binding site" evidence="11">
    <location>
        <position position="340"/>
    </location>
    <ligand>
        <name>(2R)-2-phosphoglycerate</name>
        <dbReference type="ChEBI" id="CHEBI:58289"/>
    </ligand>
</feature>
<dbReference type="SUPFAM" id="SSF51604">
    <property type="entry name" value="Enolase C-terminal domain-like"/>
    <property type="match status" value="1"/>
</dbReference>
<dbReference type="SMART" id="SM01192">
    <property type="entry name" value="Enolase_C"/>
    <property type="match status" value="1"/>
</dbReference>
<feature type="binding site" evidence="11">
    <location>
        <position position="391"/>
    </location>
    <ligand>
        <name>(2R)-2-phosphoglycerate</name>
        <dbReference type="ChEBI" id="CHEBI:58289"/>
    </ligand>
</feature>
<sequence>MYVEIVDVRAREVLDSRGNPTIEVEVLLEDGSFGSAIVPSGASTGKFEALELRDGDKKRYMGKGVLKAVEHVNEIIAPRVVGLNAFDQVYLDKVLLELDGTENKSKLGANAILGVSMAVARAAAESAGLPLYKYLGGANAKVLPVPFMNVINGGAHADNSLDIQEFMLVPAGAPSFKEALRYGAEVFHTLKKILKDAGHVTAVGDEGGFAPNLSSNEEAIQVLIKAIEQAGYEPGKDIFIALDCAASEFYNEETGKYNIDGTEKTGDELIEYYSMLVDKYWPVIISIEDPFEQEDWDSYVKFTQKVGGKVQIVGDDLYVTNVKRLAKGIELFATNSILIKLNQIGSVTETLDAIEMAKTAGMTNVISHRSGETEDTFIADLAVATNVGMIKTGSLSRSERIAKYNRLLRIEEELGDAAIYKGLNAFYSMKR</sequence>
<dbReference type="FunFam" id="3.30.390.10:FF:000001">
    <property type="entry name" value="Enolase"/>
    <property type="match status" value="1"/>
</dbReference>
<evidence type="ECO:0000256" key="6">
    <source>
        <dbReference type="ARBA" id="ARBA00022525"/>
    </source>
</evidence>
<keyword evidence="7 11" id="KW-0479">Metal-binding</keyword>
<evidence type="ECO:0000256" key="8">
    <source>
        <dbReference type="ARBA" id="ARBA00022842"/>
    </source>
</evidence>
<dbReference type="PROSITE" id="PS00164">
    <property type="entry name" value="ENOLASE"/>
    <property type="match status" value="1"/>
</dbReference>
<feature type="binding site" evidence="13">
    <location>
        <position position="391"/>
    </location>
    <ligand>
        <name>substrate</name>
    </ligand>
</feature>
<dbReference type="PANTHER" id="PTHR11902">
    <property type="entry name" value="ENOLASE"/>
    <property type="match status" value="1"/>
</dbReference>
<dbReference type="GO" id="GO:0000015">
    <property type="term" value="C:phosphopyruvate hydratase complex"/>
    <property type="evidence" value="ECO:0007669"/>
    <property type="project" value="InterPro"/>
</dbReference>
<evidence type="ECO:0000256" key="10">
    <source>
        <dbReference type="ARBA" id="ARBA00023239"/>
    </source>
</evidence>
<feature type="binding site" evidence="11 14">
    <location>
        <position position="288"/>
    </location>
    <ligand>
        <name>Mg(2+)</name>
        <dbReference type="ChEBI" id="CHEBI:18420"/>
    </ligand>
</feature>
<evidence type="ECO:0000256" key="13">
    <source>
        <dbReference type="PIRSR" id="PIRSR001400-2"/>
    </source>
</evidence>
<dbReference type="Pfam" id="PF00113">
    <property type="entry name" value="Enolase_C"/>
    <property type="match status" value="1"/>
</dbReference>
<dbReference type="Proteomes" id="UP000077096">
    <property type="component" value="Chromosome"/>
</dbReference>
<dbReference type="SFLD" id="SFLDF00002">
    <property type="entry name" value="enolase"/>
    <property type="match status" value="1"/>
</dbReference>
<dbReference type="InterPro" id="IPR020809">
    <property type="entry name" value="Enolase_CS"/>
</dbReference>
<dbReference type="PATRIC" id="fig|93466.3.peg.1454"/>
<dbReference type="CDD" id="cd03313">
    <property type="entry name" value="enolase"/>
    <property type="match status" value="1"/>
</dbReference>
<dbReference type="InterPro" id="IPR020811">
    <property type="entry name" value="Enolase_N"/>
</dbReference>
<feature type="binding site" evidence="11">
    <location>
        <position position="369"/>
    </location>
    <ligand>
        <name>(2R)-2-phosphoglycerate</name>
        <dbReference type="ChEBI" id="CHEBI:58289"/>
    </ligand>
</feature>
<dbReference type="PIRSF" id="PIRSF001400">
    <property type="entry name" value="Enolase"/>
    <property type="match status" value="1"/>
</dbReference>
<feature type="binding site" evidence="11 14">
    <location>
        <position position="243"/>
    </location>
    <ligand>
        <name>Mg(2+)</name>
        <dbReference type="ChEBI" id="CHEBI:18420"/>
    </ligand>
</feature>
<evidence type="ECO:0000259" key="15">
    <source>
        <dbReference type="SMART" id="SM01192"/>
    </source>
</evidence>